<evidence type="ECO:0000313" key="2">
    <source>
        <dbReference type="EMBL" id="ACV10300.1"/>
    </source>
</evidence>
<evidence type="ECO:0000256" key="1">
    <source>
        <dbReference type="SAM" id="Phobius"/>
    </source>
</evidence>
<name>C7NP09_HALUD</name>
<organism evidence="2 3">
    <name type="scientific">Halorhabdus utahensis (strain DSM 12940 / JCM 11049 / AX-2)</name>
    <dbReference type="NCBI Taxonomy" id="519442"/>
    <lineage>
        <taxon>Archaea</taxon>
        <taxon>Methanobacteriati</taxon>
        <taxon>Methanobacteriota</taxon>
        <taxon>Stenosarchaea group</taxon>
        <taxon>Halobacteria</taxon>
        <taxon>Halobacteriales</taxon>
        <taxon>Haloarculaceae</taxon>
        <taxon>Halorhabdus</taxon>
    </lineage>
</organism>
<sequence>MKEGLTLWATFLAVVSLRFPETPGTGTEPGNLPILIVVSLLAVAIGWNTVRLWLDVKKLLYAPSPEQQVAHDGDVDRDAKHTPI</sequence>
<keyword evidence="3" id="KW-1185">Reference proteome</keyword>
<proteinExistence type="predicted"/>
<dbReference type="STRING" id="519442.Huta_0111"/>
<dbReference type="KEGG" id="hut:Huta_0111"/>
<feature type="transmembrane region" description="Helical" evidence="1">
    <location>
        <begin position="34"/>
        <end position="54"/>
    </location>
</feature>
<protein>
    <submittedName>
        <fullName evidence="2">Uncharacterized protein</fullName>
    </submittedName>
</protein>
<gene>
    <name evidence="2" type="ordered locus">Huta_0111</name>
</gene>
<dbReference type="HOGENOM" id="CLU_2519686_0_0_2"/>
<keyword evidence="1" id="KW-0472">Membrane</keyword>
<dbReference type="Proteomes" id="UP000002071">
    <property type="component" value="Chromosome"/>
</dbReference>
<dbReference type="RefSeq" id="WP_012795177.1">
    <property type="nucleotide sequence ID" value="NC_013158.1"/>
</dbReference>
<dbReference type="OrthoDB" id="378469at2157"/>
<evidence type="ECO:0000313" key="3">
    <source>
        <dbReference type="Proteomes" id="UP000002071"/>
    </source>
</evidence>
<keyword evidence="1" id="KW-1133">Transmembrane helix</keyword>
<keyword evidence="1" id="KW-0812">Transmembrane</keyword>
<dbReference type="GeneID" id="8382373"/>
<dbReference type="EMBL" id="CP001687">
    <property type="protein sequence ID" value="ACV10300.1"/>
    <property type="molecule type" value="Genomic_DNA"/>
</dbReference>
<accession>C7NP09</accession>
<dbReference type="AlphaFoldDB" id="C7NP09"/>
<reference evidence="2 3" key="1">
    <citation type="journal article" date="2009" name="Stand. Genomic Sci.">
        <title>Complete genome sequence of Halorhabdus utahensis type strain (AX-2).</title>
        <authorList>
            <person name="Anderson I."/>
            <person name="Tindall B.J."/>
            <person name="Pomrenke H."/>
            <person name="Goker M."/>
            <person name="Lapidus A."/>
            <person name="Nolan M."/>
            <person name="Copeland A."/>
            <person name="Glavina Del Rio T."/>
            <person name="Chen F."/>
            <person name="Tice H."/>
            <person name="Cheng J.F."/>
            <person name="Lucas S."/>
            <person name="Chertkov O."/>
            <person name="Bruce D."/>
            <person name="Brettin T."/>
            <person name="Detter J.C."/>
            <person name="Han C."/>
            <person name="Goodwin L."/>
            <person name="Land M."/>
            <person name="Hauser L."/>
            <person name="Chang Y.J."/>
            <person name="Jeffries C.D."/>
            <person name="Pitluck S."/>
            <person name="Pati A."/>
            <person name="Mavromatis K."/>
            <person name="Ivanova N."/>
            <person name="Ovchinnikova G."/>
            <person name="Chen A."/>
            <person name="Palaniappan K."/>
            <person name="Chain P."/>
            <person name="Rohde M."/>
            <person name="Bristow J."/>
            <person name="Eisen J.A."/>
            <person name="Markowitz V."/>
            <person name="Hugenholtz P."/>
            <person name="Kyrpides N.C."/>
            <person name="Klenk H.P."/>
        </authorList>
    </citation>
    <scope>NUCLEOTIDE SEQUENCE [LARGE SCALE GENOMIC DNA]</scope>
    <source>
        <strain evidence="3">DSM 12940 / JCM 11049 / AX-2</strain>
    </source>
</reference>